<dbReference type="RefSeq" id="WP_068040081.1">
    <property type="nucleotide sequence ID" value="NZ_JAAXOO010000002.1"/>
</dbReference>
<dbReference type="Proteomes" id="UP000565715">
    <property type="component" value="Unassembled WGS sequence"/>
</dbReference>
<protein>
    <submittedName>
        <fullName evidence="1">Uncharacterized protein</fullName>
    </submittedName>
</protein>
<name>A0A846XD57_9NOCA</name>
<evidence type="ECO:0000313" key="1">
    <source>
        <dbReference type="EMBL" id="NKY33325.1"/>
    </source>
</evidence>
<dbReference type="NCBIfam" id="NF040566">
    <property type="entry name" value="SCO2522_fam"/>
    <property type="match status" value="1"/>
</dbReference>
<sequence length="335" mass="37322">MRDAQAYSEATEQPRIAPVPLSHLSIEVGHFYLNDITGDPERVQAEFRRIVPLVAAFAESARVEYGPGARVSTCYLIDDYFQPDTDPAEILRKLLNAADAAGLTIDYLARESGCWQTSPFADGVPSGEAIPIAEMVAARIVAEPAPPETGRRPPTVESGWLCNGRRSSEHEKAMAMRDRSYQPPEEFGRREHSIFLDVQLWSKQVVAGRTETKWSCPFLAAVWHLLRLGMLRYHGAPVVVPQQWRGEPWPRRWHEVPPVVQLRPGAAPFAAYKTLSMLPKRYIGIEHAVRLVLDHLDLDDDVVEQVVAAGAADEIPVAVSRKISERLSHLLLDGS</sequence>
<accession>A0A846XD57</accession>
<keyword evidence="2" id="KW-1185">Reference proteome</keyword>
<proteinExistence type="predicted"/>
<organism evidence="1 2">
    <name type="scientific">Nocardia speluncae</name>
    <dbReference type="NCBI Taxonomy" id="419477"/>
    <lineage>
        <taxon>Bacteria</taxon>
        <taxon>Bacillati</taxon>
        <taxon>Actinomycetota</taxon>
        <taxon>Actinomycetes</taxon>
        <taxon>Mycobacteriales</taxon>
        <taxon>Nocardiaceae</taxon>
        <taxon>Nocardia</taxon>
    </lineage>
</organism>
<reference evidence="1 2" key="1">
    <citation type="submission" date="2020-04" db="EMBL/GenBank/DDBJ databases">
        <title>MicrobeNet Type strains.</title>
        <authorList>
            <person name="Nicholson A.C."/>
        </authorList>
    </citation>
    <scope>NUCLEOTIDE SEQUENCE [LARGE SCALE GENOMIC DNA]</scope>
    <source>
        <strain evidence="1 2">DSM 45078</strain>
    </source>
</reference>
<dbReference type="EMBL" id="JAAXOO010000002">
    <property type="protein sequence ID" value="NKY33325.1"/>
    <property type="molecule type" value="Genomic_DNA"/>
</dbReference>
<dbReference type="AlphaFoldDB" id="A0A846XD57"/>
<gene>
    <name evidence="1" type="ORF">HGA13_09610</name>
</gene>
<comment type="caution">
    <text evidence="1">The sequence shown here is derived from an EMBL/GenBank/DDBJ whole genome shotgun (WGS) entry which is preliminary data.</text>
</comment>
<dbReference type="InterPro" id="IPR049747">
    <property type="entry name" value="SCO2522-like"/>
</dbReference>
<evidence type="ECO:0000313" key="2">
    <source>
        <dbReference type="Proteomes" id="UP000565715"/>
    </source>
</evidence>